<dbReference type="PROSITE" id="PS50209">
    <property type="entry name" value="CARD"/>
    <property type="match status" value="1"/>
</dbReference>
<dbReference type="AlphaFoldDB" id="A0AAE0SXP5"/>
<protein>
    <recommendedName>
        <fullName evidence="2">CARD domain-containing protein</fullName>
    </recommendedName>
</protein>
<dbReference type="SUPFAM" id="SSF47986">
    <property type="entry name" value="DEATH domain"/>
    <property type="match status" value="1"/>
</dbReference>
<dbReference type="InterPro" id="IPR011029">
    <property type="entry name" value="DEATH-like_dom_sf"/>
</dbReference>
<comment type="caution">
    <text evidence="3">The sequence shown here is derived from an EMBL/GenBank/DDBJ whole genome shotgun (WGS) entry which is preliminary data.</text>
</comment>
<evidence type="ECO:0000256" key="1">
    <source>
        <dbReference type="SAM" id="Coils"/>
    </source>
</evidence>
<gene>
    <name evidence="3" type="ORF">CHS0354_022373</name>
</gene>
<proteinExistence type="predicted"/>
<dbReference type="GO" id="GO:0042981">
    <property type="term" value="P:regulation of apoptotic process"/>
    <property type="evidence" value="ECO:0007669"/>
    <property type="project" value="InterPro"/>
</dbReference>
<keyword evidence="1" id="KW-0175">Coiled coil</keyword>
<reference evidence="3" key="1">
    <citation type="journal article" date="2021" name="Genome Biol. Evol.">
        <title>A High-Quality Reference Genome for a Parasitic Bivalve with Doubly Uniparental Inheritance (Bivalvia: Unionida).</title>
        <authorList>
            <person name="Smith C.H."/>
        </authorList>
    </citation>
    <scope>NUCLEOTIDE SEQUENCE</scope>
    <source>
        <strain evidence="3">CHS0354</strain>
    </source>
</reference>
<organism evidence="3 4">
    <name type="scientific">Potamilus streckersoni</name>
    <dbReference type="NCBI Taxonomy" id="2493646"/>
    <lineage>
        <taxon>Eukaryota</taxon>
        <taxon>Metazoa</taxon>
        <taxon>Spiralia</taxon>
        <taxon>Lophotrochozoa</taxon>
        <taxon>Mollusca</taxon>
        <taxon>Bivalvia</taxon>
        <taxon>Autobranchia</taxon>
        <taxon>Heteroconchia</taxon>
        <taxon>Palaeoheterodonta</taxon>
        <taxon>Unionida</taxon>
        <taxon>Unionoidea</taxon>
        <taxon>Unionidae</taxon>
        <taxon>Ambleminae</taxon>
        <taxon>Lampsilini</taxon>
        <taxon>Potamilus</taxon>
    </lineage>
</organism>
<dbReference type="Proteomes" id="UP001195483">
    <property type="component" value="Unassembled WGS sequence"/>
</dbReference>
<evidence type="ECO:0000313" key="4">
    <source>
        <dbReference type="Proteomes" id="UP001195483"/>
    </source>
</evidence>
<accession>A0AAE0SXP5</accession>
<sequence>MNMETFKRKVNENREELLKVLHLNKDFLAYLTQVELIDATDYVRLQQIEDERDRRQVFLEILLAKSGSNTYPLFIDSLLKMGQGRIVHLLMDVREEIAILKQQQTELDNNLKEMADFLLREERRSGVYLTEPPEDDSTQQPALTEKEVWESVQRTIKESERQLKRCQSVIEKLHQDCEAVAKANSEIIEQSRQIDAKIRDVVSRGRKSAKGAPKKTQDVFSNLMDDVEKLVKSRKKVLDQETEGKRHSTRIVRQCRDWIEDRTLVLAKLNDVPGPGAFRSLNISKEGRMVVQIQRTSPGVHENAVMSILEALQLLERELQQYIHLEISLADKYKAELRRKTFQRQNKGFTPQGITDALGIIDLLKREPENAKHHFLELRTVLEEIGREYDVCVSYIDKLNSIALTISSSDSNNKPIEFNRSPKIHRRTQQQQPREWPNNMIRRAQSDKSTVSQSLDEGLQKVGVTPETNQLLSKLKLLVTKYEELGEAEQSAGQRFRIELSKKKREWDLALQKKEDDLLQLQTQLKEVEAEKEKYKKLYNDTKIGYQKNSGAK</sequence>
<feature type="coiled-coil region" evidence="1">
    <location>
        <begin position="504"/>
        <end position="541"/>
    </location>
</feature>
<feature type="domain" description="CARD" evidence="2">
    <location>
        <begin position="2"/>
        <end position="93"/>
    </location>
</feature>
<reference evidence="3" key="2">
    <citation type="journal article" date="2021" name="Genome Biol. Evol.">
        <title>Developing a high-quality reference genome for a parasitic bivalve with doubly uniparental inheritance (Bivalvia: Unionida).</title>
        <authorList>
            <person name="Smith C.H."/>
        </authorList>
    </citation>
    <scope>NUCLEOTIDE SEQUENCE</scope>
    <source>
        <strain evidence="3">CHS0354</strain>
        <tissue evidence="3">Mantle</tissue>
    </source>
</reference>
<reference evidence="3" key="3">
    <citation type="submission" date="2023-05" db="EMBL/GenBank/DDBJ databases">
        <authorList>
            <person name="Smith C.H."/>
        </authorList>
    </citation>
    <scope>NUCLEOTIDE SEQUENCE</scope>
    <source>
        <strain evidence="3">CHS0354</strain>
        <tissue evidence="3">Mantle</tissue>
    </source>
</reference>
<dbReference type="EMBL" id="JAEAOA010001358">
    <property type="protein sequence ID" value="KAK3599808.1"/>
    <property type="molecule type" value="Genomic_DNA"/>
</dbReference>
<dbReference type="InterPro" id="IPR001315">
    <property type="entry name" value="CARD"/>
</dbReference>
<dbReference type="CDD" id="cd01671">
    <property type="entry name" value="CARD"/>
    <property type="match status" value="1"/>
</dbReference>
<evidence type="ECO:0000313" key="3">
    <source>
        <dbReference type="EMBL" id="KAK3599808.1"/>
    </source>
</evidence>
<keyword evidence="4" id="KW-1185">Reference proteome</keyword>
<dbReference type="Gene3D" id="1.10.533.10">
    <property type="entry name" value="Death Domain, Fas"/>
    <property type="match status" value="1"/>
</dbReference>
<name>A0AAE0SXP5_9BIVA</name>
<evidence type="ECO:0000259" key="2">
    <source>
        <dbReference type="PROSITE" id="PS50209"/>
    </source>
</evidence>